<dbReference type="Proteomes" id="UP001060170">
    <property type="component" value="Chromosome 5"/>
</dbReference>
<proteinExistence type="predicted"/>
<name>A0ACC0EKG3_9BASI</name>
<reference evidence="2" key="2">
    <citation type="journal article" date="2018" name="Mol. Plant Microbe Interact.">
        <title>Genome sequence resources for the wheat stripe rust pathogen (Puccinia striiformis f. sp. tritici) and the barley stripe rust pathogen (Puccinia striiformis f. sp. hordei).</title>
        <authorList>
            <person name="Xia C."/>
            <person name="Wang M."/>
            <person name="Yin C."/>
            <person name="Cornejo O.E."/>
            <person name="Hulbert S.H."/>
            <person name="Chen X."/>
        </authorList>
    </citation>
    <scope>NUCLEOTIDE SEQUENCE [LARGE SCALE GENOMIC DNA]</scope>
    <source>
        <strain evidence="2">93-210</strain>
    </source>
</reference>
<accession>A0ACC0EKG3</accession>
<reference evidence="1 2" key="3">
    <citation type="journal article" date="2022" name="Microbiol. Spectr.">
        <title>Folding features and dynamics of 3D genome architecture in plant fungal pathogens.</title>
        <authorList>
            <person name="Xia C."/>
        </authorList>
    </citation>
    <scope>NUCLEOTIDE SEQUENCE [LARGE SCALE GENOMIC DNA]</scope>
    <source>
        <strain evidence="1 2">93-210</strain>
    </source>
</reference>
<keyword evidence="2" id="KW-1185">Reference proteome</keyword>
<evidence type="ECO:0000313" key="1">
    <source>
        <dbReference type="EMBL" id="KAI7954890.1"/>
    </source>
</evidence>
<organism evidence="1 2">
    <name type="scientific">Puccinia striiformis f. sp. tritici</name>
    <dbReference type="NCBI Taxonomy" id="168172"/>
    <lineage>
        <taxon>Eukaryota</taxon>
        <taxon>Fungi</taxon>
        <taxon>Dikarya</taxon>
        <taxon>Basidiomycota</taxon>
        <taxon>Pucciniomycotina</taxon>
        <taxon>Pucciniomycetes</taxon>
        <taxon>Pucciniales</taxon>
        <taxon>Pucciniaceae</taxon>
        <taxon>Puccinia</taxon>
    </lineage>
</organism>
<comment type="caution">
    <text evidence="1">The sequence shown here is derived from an EMBL/GenBank/DDBJ whole genome shotgun (WGS) entry which is preliminary data.</text>
</comment>
<dbReference type="EMBL" id="CM045869">
    <property type="protein sequence ID" value="KAI7954890.1"/>
    <property type="molecule type" value="Genomic_DNA"/>
</dbReference>
<protein>
    <submittedName>
        <fullName evidence="1">Uncharacterized protein</fullName>
    </submittedName>
</protein>
<reference evidence="2" key="1">
    <citation type="journal article" date="2018" name="BMC Genomics">
        <title>Genomic insights into host adaptation between the wheat stripe rust pathogen (Puccinia striiformis f. sp. tritici) and the barley stripe rust pathogen (Puccinia striiformis f. sp. hordei).</title>
        <authorList>
            <person name="Xia C."/>
            <person name="Wang M."/>
            <person name="Yin C."/>
            <person name="Cornejo O.E."/>
            <person name="Hulbert S.H."/>
            <person name="Chen X."/>
        </authorList>
    </citation>
    <scope>NUCLEOTIDE SEQUENCE [LARGE SCALE GENOMIC DNA]</scope>
    <source>
        <strain evidence="2">93-210</strain>
    </source>
</reference>
<sequence length="242" mass="27025">MVRYLPLKTTDQIQLGNLNFLCRYVYRCKQFVSCVGSKTRTCGGIMWAIGWRKGYNSLEILGQYRCQKAVDKHPKGYKELMSDSAKAGEILWDIFHGFGNVASPFGFASNLACSSHGFYNFPHKDKGDSTDLPLAFAMVLPISKKTGLIASDGYNVKNGQFIFCDIKVAINFSPNTACLIISKAQEYVHCTLKPIKSKCFTKLGIALQVATRTSNTCKNYLEGVYDDKTDMYFGGVDDILDY</sequence>
<gene>
    <name evidence="1" type="ORF">MJO28_005290</name>
</gene>
<evidence type="ECO:0000313" key="2">
    <source>
        <dbReference type="Proteomes" id="UP001060170"/>
    </source>
</evidence>